<feature type="transmembrane region" description="Helical" evidence="1">
    <location>
        <begin position="97"/>
        <end position="115"/>
    </location>
</feature>
<accession>A0A2P6NC66</accession>
<name>A0A2P6NC66_9EUKA</name>
<feature type="transmembrane region" description="Helical" evidence="1">
    <location>
        <begin position="160"/>
        <end position="181"/>
    </location>
</feature>
<gene>
    <name evidence="2" type="ORF">PROFUN_10902</name>
</gene>
<feature type="transmembrane region" description="Helical" evidence="1">
    <location>
        <begin position="31"/>
        <end position="54"/>
    </location>
</feature>
<dbReference type="EMBL" id="MDYQ01000122">
    <property type="protein sequence ID" value="PRP81540.1"/>
    <property type="molecule type" value="Genomic_DNA"/>
</dbReference>
<keyword evidence="1" id="KW-0812">Transmembrane</keyword>
<protein>
    <submittedName>
        <fullName evidence="2">Uncharacterized protein</fullName>
    </submittedName>
</protein>
<dbReference type="OrthoDB" id="9975213at2759"/>
<evidence type="ECO:0000313" key="3">
    <source>
        <dbReference type="Proteomes" id="UP000241769"/>
    </source>
</evidence>
<feature type="transmembrane region" description="Helical" evidence="1">
    <location>
        <begin position="127"/>
        <end position="148"/>
    </location>
</feature>
<reference evidence="2 3" key="1">
    <citation type="journal article" date="2018" name="Genome Biol. Evol.">
        <title>Multiple Roots of Fruiting Body Formation in Amoebozoa.</title>
        <authorList>
            <person name="Hillmann F."/>
            <person name="Forbes G."/>
            <person name="Novohradska S."/>
            <person name="Ferling I."/>
            <person name="Riege K."/>
            <person name="Groth M."/>
            <person name="Westermann M."/>
            <person name="Marz M."/>
            <person name="Spaller T."/>
            <person name="Winckler T."/>
            <person name="Schaap P."/>
            <person name="Glockner G."/>
        </authorList>
    </citation>
    <scope>NUCLEOTIDE SEQUENCE [LARGE SCALE GENOMIC DNA]</scope>
    <source>
        <strain evidence="2 3">Jena</strain>
    </source>
</reference>
<organism evidence="2 3">
    <name type="scientific">Planoprotostelium fungivorum</name>
    <dbReference type="NCBI Taxonomy" id="1890364"/>
    <lineage>
        <taxon>Eukaryota</taxon>
        <taxon>Amoebozoa</taxon>
        <taxon>Evosea</taxon>
        <taxon>Variosea</taxon>
        <taxon>Cavosteliida</taxon>
        <taxon>Cavosteliaceae</taxon>
        <taxon>Planoprotostelium</taxon>
    </lineage>
</organism>
<feature type="transmembrane region" description="Helical" evidence="1">
    <location>
        <begin position="66"/>
        <end position="85"/>
    </location>
</feature>
<sequence>MEGERQHLVQTIVDELYSQEQKTHDKTWWKVIHALAFLTGGITFVIGTGCYFPYDYNWTLGFKIAGISYTIGSAGFLTVDVLEFFTFTEDRWLRLNIFASATGSLCYLIGSLFFIPELQSLSHGSDVGVWGFILGSAFIAASQFCKVIRIIREKPIDSSAIGVEGGAFLGAAFFLVGTILFRDGLVVASREYVEVLVLWILGSIFFTVGGIFLTIRHACMGK</sequence>
<keyword evidence="3" id="KW-1185">Reference proteome</keyword>
<dbReference type="AlphaFoldDB" id="A0A2P6NC66"/>
<keyword evidence="1" id="KW-0472">Membrane</keyword>
<proteinExistence type="predicted"/>
<evidence type="ECO:0000313" key="2">
    <source>
        <dbReference type="EMBL" id="PRP81540.1"/>
    </source>
</evidence>
<feature type="transmembrane region" description="Helical" evidence="1">
    <location>
        <begin position="196"/>
        <end position="215"/>
    </location>
</feature>
<dbReference type="Proteomes" id="UP000241769">
    <property type="component" value="Unassembled WGS sequence"/>
</dbReference>
<keyword evidence="1" id="KW-1133">Transmembrane helix</keyword>
<evidence type="ECO:0000256" key="1">
    <source>
        <dbReference type="SAM" id="Phobius"/>
    </source>
</evidence>
<comment type="caution">
    <text evidence="2">The sequence shown here is derived from an EMBL/GenBank/DDBJ whole genome shotgun (WGS) entry which is preliminary data.</text>
</comment>
<dbReference type="InParanoid" id="A0A2P6NC66"/>